<dbReference type="EMBL" id="QYZD01000027">
    <property type="protein sequence ID" value="RJG21157.1"/>
    <property type="molecule type" value="Genomic_DNA"/>
</dbReference>
<dbReference type="RefSeq" id="WP_119795735.1">
    <property type="nucleotide sequence ID" value="NZ_QYZD01000027.1"/>
</dbReference>
<dbReference type="GO" id="GO:0030435">
    <property type="term" value="P:sporulation resulting in formation of a cellular spore"/>
    <property type="evidence" value="ECO:0007669"/>
    <property type="project" value="UniProtKB-KW"/>
</dbReference>
<keyword evidence="1" id="KW-0749">Sporulation</keyword>
<feature type="region of interest" description="Disordered" evidence="2">
    <location>
        <begin position="1"/>
        <end position="50"/>
    </location>
</feature>
<evidence type="ECO:0000256" key="1">
    <source>
        <dbReference type="ARBA" id="ARBA00022969"/>
    </source>
</evidence>
<evidence type="ECO:0000313" key="3">
    <source>
        <dbReference type="EMBL" id="RJG21157.1"/>
    </source>
</evidence>
<dbReference type="Proteomes" id="UP000266177">
    <property type="component" value="Unassembled WGS sequence"/>
</dbReference>
<name>A0A3A3GC25_PANTH</name>
<feature type="compositionally biased region" description="Basic and acidic residues" evidence="2">
    <location>
        <begin position="15"/>
        <end position="27"/>
    </location>
</feature>
<dbReference type="InterPro" id="IPR012614">
    <property type="entry name" value="SASP_SspP"/>
</dbReference>
<comment type="caution">
    <text evidence="3">The sequence shown here is derived from an EMBL/GenBank/DDBJ whole genome shotgun (WGS) entry which is preliminary data.</text>
</comment>
<evidence type="ECO:0000313" key="4">
    <source>
        <dbReference type="Proteomes" id="UP000266177"/>
    </source>
</evidence>
<protein>
    <submittedName>
        <fullName evidence="3">Small acid-soluble spore protein P</fullName>
    </submittedName>
</protein>
<organism evidence="3 4">
    <name type="scientific">Paenibacillus thiaminolyticus</name>
    <name type="common">Bacillus thiaminolyticus</name>
    <dbReference type="NCBI Taxonomy" id="49283"/>
    <lineage>
        <taxon>Bacteria</taxon>
        <taxon>Bacillati</taxon>
        <taxon>Bacillota</taxon>
        <taxon>Bacilli</taxon>
        <taxon>Bacillales</taxon>
        <taxon>Paenibacillaceae</taxon>
        <taxon>Paenibacillus</taxon>
    </lineage>
</organism>
<dbReference type="AlphaFoldDB" id="A0A3A3GC25"/>
<feature type="compositionally biased region" description="Polar residues" evidence="2">
    <location>
        <begin position="41"/>
        <end position="50"/>
    </location>
</feature>
<accession>A0A3A3GC25</accession>
<dbReference type="OrthoDB" id="1684521at2"/>
<reference evidence="3 4" key="1">
    <citation type="submission" date="2018-09" db="EMBL/GenBank/DDBJ databases">
        <title>Paenibacillus SK2017-BO5.</title>
        <authorList>
            <person name="Piskunova J.V."/>
            <person name="Dubiley S.A."/>
            <person name="Severinov K.V."/>
        </authorList>
    </citation>
    <scope>NUCLEOTIDE SEQUENCE [LARGE SCALE GENOMIC DNA]</scope>
    <source>
        <strain evidence="3 4">BO5</strain>
    </source>
</reference>
<sequence length="50" mass="5449">MNKPKSIPVPAAEQQVRHHEAEGRKGIQEPLSGSKKVKTANHVSHNNPEG</sequence>
<dbReference type="Pfam" id="PF08179">
    <property type="entry name" value="SspP"/>
    <property type="match status" value="1"/>
</dbReference>
<evidence type="ECO:0000256" key="2">
    <source>
        <dbReference type="SAM" id="MobiDB-lite"/>
    </source>
</evidence>
<proteinExistence type="predicted"/>
<gene>
    <name evidence="3" type="ORF">DQX05_22770</name>
</gene>